<dbReference type="PRINTS" id="PR00080">
    <property type="entry name" value="SDRFAMILY"/>
</dbReference>
<dbReference type="InterPro" id="IPR036291">
    <property type="entry name" value="NAD(P)-bd_dom_sf"/>
</dbReference>
<dbReference type="PRINTS" id="PR00081">
    <property type="entry name" value="GDHRDH"/>
</dbReference>
<dbReference type="PANTHER" id="PTHR43976">
    <property type="entry name" value="SHORT CHAIN DEHYDROGENASE"/>
    <property type="match status" value="1"/>
</dbReference>
<dbReference type="OrthoDB" id="1274115at2759"/>
<protein>
    <recommendedName>
        <fullName evidence="7">NAD(P)-binding protein</fullName>
    </recommendedName>
</protein>
<dbReference type="Proteomes" id="UP000567179">
    <property type="component" value="Unassembled WGS sequence"/>
</dbReference>
<accession>A0A8H5BWD6</accession>
<dbReference type="EMBL" id="JAACJJ010000002">
    <property type="protein sequence ID" value="KAF5329572.1"/>
    <property type="molecule type" value="Genomic_DNA"/>
</dbReference>
<dbReference type="InterPro" id="IPR051911">
    <property type="entry name" value="SDR_oxidoreductase"/>
</dbReference>
<evidence type="ECO:0000313" key="5">
    <source>
        <dbReference type="EMBL" id="KAF5329572.1"/>
    </source>
</evidence>
<dbReference type="Pfam" id="PF00106">
    <property type="entry name" value="adh_short"/>
    <property type="match status" value="1"/>
</dbReference>
<dbReference type="CDD" id="cd05374">
    <property type="entry name" value="17beta-HSD-like_SDR_c"/>
    <property type="match status" value="1"/>
</dbReference>
<evidence type="ECO:0000256" key="1">
    <source>
        <dbReference type="ARBA" id="ARBA00006484"/>
    </source>
</evidence>
<dbReference type="AlphaFoldDB" id="A0A8H5BWD6"/>
<comment type="caution">
    <text evidence="5">The sequence shown here is derived from an EMBL/GenBank/DDBJ whole genome shotgun (WGS) entry which is preliminary data.</text>
</comment>
<evidence type="ECO:0000256" key="2">
    <source>
        <dbReference type="ARBA" id="ARBA00022857"/>
    </source>
</evidence>
<keyword evidence="6" id="KW-1185">Reference proteome</keyword>
<proteinExistence type="inferred from homology"/>
<organism evidence="5 6">
    <name type="scientific">Psilocybe cf. subviscida</name>
    <dbReference type="NCBI Taxonomy" id="2480587"/>
    <lineage>
        <taxon>Eukaryota</taxon>
        <taxon>Fungi</taxon>
        <taxon>Dikarya</taxon>
        <taxon>Basidiomycota</taxon>
        <taxon>Agaricomycotina</taxon>
        <taxon>Agaricomycetes</taxon>
        <taxon>Agaricomycetidae</taxon>
        <taxon>Agaricales</taxon>
        <taxon>Agaricineae</taxon>
        <taxon>Strophariaceae</taxon>
        <taxon>Psilocybe</taxon>
    </lineage>
</organism>
<evidence type="ECO:0008006" key="7">
    <source>
        <dbReference type="Google" id="ProtNLM"/>
    </source>
</evidence>
<reference evidence="5 6" key="1">
    <citation type="journal article" date="2020" name="ISME J.">
        <title>Uncovering the hidden diversity of litter-decomposition mechanisms in mushroom-forming fungi.</title>
        <authorList>
            <person name="Floudas D."/>
            <person name="Bentzer J."/>
            <person name="Ahren D."/>
            <person name="Johansson T."/>
            <person name="Persson P."/>
            <person name="Tunlid A."/>
        </authorList>
    </citation>
    <scope>NUCLEOTIDE SEQUENCE [LARGE SCALE GENOMIC DNA]</scope>
    <source>
        <strain evidence="5 6">CBS 101986</strain>
    </source>
</reference>
<comment type="similarity">
    <text evidence="1 4">Belongs to the short-chain dehydrogenases/reductases (SDR) family.</text>
</comment>
<evidence type="ECO:0000256" key="4">
    <source>
        <dbReference type="RuleBase" id="RU000363"/>
    </source>
</evidence>
<evidence type="ECO:0000256" key="3">
    <source>
        <dbReference type="ARBA" id="ARBA00023002"/>
    </source>
</evidence>
<evidence type="ECO:0000313" key="6">
    <source>
        <dbReference type="Proteomes" id="UP000567179"/>
    </source>
</evidence>
<dbReference type="Gene3D" id="3.40.50.720">
    <property type="entry name" value="NAD(P)-binding Rossmann-like Domain"/>
    <property type="match status" value="1"/>
</dbReference>
<dbReference type="PANTHER" id="PTHR43976:SF16">
    <property type="entry name" value="SHORT-CHAIN DEHYDROGENASE_REDUCTASE FAMILY PROTEIN"/>
    <property type="match status" value="1"/>
</dbReference>
<gene>
    <name evidence="5" type="ORF">D9619_009001</name>
</gene>
<dbReference type="GO" id="GO:0016491">
    <property type="term" value="F:oxidoreductase activity"/>
    <property type="evidence" value="ECO:0007669"/>
    <property type="project" value="UniProtKB-KW"/>
</dbReference>
<dbReference type="SUPFAM" id="SSF51735">
    <property type="entry name" value="NAD(P)-binding Rossmann-fold domains"/>
    <property type="match status" value="1"/>
</dbReference>
<dbReference type="PROSITE" id="PS00061">
    <property type="entry name" value="ADH_SHORT"/>
    <property type="match status" value="1"/>
</dbReference>
<dbReference type="InterPro" id="IPR020904">
    <property type="entry name" value="Sc_DH/Rdtase_CS"/>
</dbReference>
<dbReference type="InterPro" id="IPR002347">
    <property type="entry name" value="SDR_fam"/>
</dbReference>
<name>A0A8H5BWD6_9AGAR</name>
<keyword evidence="2" id="KW-0521">NADP</keyword>
<keyword evidence="3" id="KW-0560">Oxidoreductase</keyword>
<sequence length="294" mass="31912">MATNTAPRVWFVTGASSGLGKAVVLQALSKGDKVVATCRKPSSLDEIASKYASTQLLIIQLDVASTKDIAPAFDKAVETFGRVDVVYNNAGYAVLGEAEAVPEDVARRQFDVNFWGVTNVSREAVRVFREVNKPHGGVLLQASSFAGTMGMAGIAFYCASKFALEGYSNALAKELDPSWNIRVHTLEFGSFDTRAQSTESYVFCKAHPAYEALPLDSDFRKMRAYLVDTPPVDGDATKAAREVYNISSDKSIEVTRIPLGLDAIGGYHGIVAETQKILEQTTRFSADLKYDGRT</sequence>